<dbReference type="RefSeq" id="WP_096862496.1">
    <property type="nucleotide sequence ID" value="NZ_CP023668.1"/>
</dbReference>
<dbReference type="GO" id="GO:0005524">
    <property type="term" value="F:ATP binding"/>
    <property type="evidence" value="ECO:0007669"/>
    <property type="project" value="UniProtKB-UniRule"/>
</dbReference>
<keyword evidence="5 10" id="KW-0547">Nucleotide-binding</keyword>
<dbReference type="InterPro" id="IPR022463">
    <property type="entry name" value="1-PFruKinase"/>
</dbReference>
<dbReference type="InterPro" id="IPR017583">
    <property type="entry name" value="Tagatose/fructose_Pkinase"/>
</dbReference>
<dbReference type="EMBL" id="CP023668">
    <property type="protein sequence ID" value="ATG97208.1"/>
    <property type="molecule type" value="Genomic_DNA"/>
</dbReference>
<dbReference type="PROSITE" id="PS00584">
    <property type="entry name" value="PFKB_KINASES_2"/>
    <property type="match status" value="1"/>
</dbReference>
<dbReference type="KEGG" id="mlac:CP520_00310"/>
<protein>
    <recommendedName>
        <fullName evidence="3 10">1-phosphofructokinase</fullName>
        <shortName evidence="10">Fru1PK</shortName>
        <ecNumber evidence="2 10">2.7.1.56</ecNumber>
    </recommendedName>
    <alternativeName>
        <fullName evidence="8 10">Fructose 1-phosphate kinase</fullName>
    </alternativeName>
</protein>
<accession>A0A291IR42</accession>
<reference evidence="11 12" key="1">
    <citation type="submission" date="2017-09" db="EMBL/GenBank/DDBJ databases">
        <title>SPAdes assembly of the Mesoplasma lactucae genome.</title>
        <authorList>
            <person name="Knight T.F."/>
            <person name="Rubinstein R."/>
            <person name="Citino T."/>
        </authorList>
    </citation>
    <scope>NUCLEOTIDE SEQUENCE [LARGE SCALE GENOMIC DNA]</scope>
    <source>
        <strain evidence="11 12">831-C4</strain>
    </source>
</reference>
<name>A0A291IR42_9MOLU</name>
<evidence type="ECO:0000313" key="11">
    <source>
        <dbReference type="EMBL" id="ATG97208.1"/>
    </source>
</evidence>
<proteinExistence type="inferred from homology"/>
<sequence length="312" mass="34716">MIYTITLNPAIDHVIETKDFVLDETNYYQNDYQTIGGKGINVAVLLNNLQAQVNALGIMGKDNSKVFLEKFKEINLHNNFIMFDGNTRTNYKIKDLDNNKETELNGLGDSFDAHKFKDGMEFLRKNLKANDLVIASGSVPTSLPDGVYFQIGELVEKKKAIFILDSSKKWSLEGIKAHPYLIKPNLQEICELLKIEFRNDYSLSDLENMILEVRKLGARNILVSMGGQGALYFSENDELYKVGIAKGKVVNSVGAGDSMVGGFAYGLVNNFSIEKTLQYAAASGGATAFSEWIGSKELIEELVPTIMIEKLK</sequence>
<dbReference type="PANTHER" id="PTHR46566:SF1">
    <property type="entry name" value="1-PHOSPHOFRUCTOKINASE"/>
    <property type="match status" value="1"/>
</dbReference>
<evidence type="ECO:0000256" key="7">
    <source>
        <dbReference type="ARBA" id="ARBA00022840"/>
    </source>
</evidence>
<evidence type="ECO:0000256" key="1">
    <source>
        <dbReference type="ARBA" id="ARBA00010688"/>
    </source>
</evidence>
<dbReference type="PIRSF" id="PIRSF000535">
    <property type="entry name" value="1PFK/6PFK/LacC"/>
    <property type="match status" value="1"/>
</dbReference>
<dbReference type="GO" id="GO:0008662">
    <property type="term" value="F:1-phosphofructokinase activity"/>
    <property type="evidence" value="ECO:0007669"/>
    <property type="project" value="UniProtKB-UniRule"/>
</dbReference>
<dbReference type="EC" id="2.7.1.56" evidence="2 10"/>
<dbReference type="Gene3D" id="3.40.1190.20">
    <property type="match status" value="1"/>
</dbReference>
<dbReference type="FunFam" id="3.40.1190.20:FF:000001">
    <property type="entry name" value="Phosphofructokinase"/>
    <property type="match status" value="1"/>
</dbReference>
<keyword evidence="4 10" id="KW-0808">Transferase</keyword>
<gene>
    <name evidence="11" type="primary">pfkB</name>
    <name evidence="11" type="ORF">CP520_00310</name>
</gene>
<keyword evidence="6 10" id="KW-0418">Kinase</keyword>
<dbReference type="AlphaFoldDB" id="A0A291IR42"/>
<dbReference type="InterPro" id="IPR029056">
    <property type="entry name" value="Ribokinase-like"/>
</dbReference>
<comment type="function">
    <text evidence="10">Catalyzes the ATP-dependent phosphorylation of fructose-l-phosphate to fructose-l,6-bisphosphate.</text>
</comment>
<evidence type="ECO:0000256" key="4">
    <source>
        <dbReference type="ARBA" id="ARBA00022679"/>
    </source>
</evidence>
<dbReference type="InterPro" id="IPR011611">
    <property type="entry name" value="PfkB_dom"/>
</dbReference>
<dbReference type="Pfam" id="PF00294">
    <property type="entry name" value="PfkB"/>
    <property type="match status" value="1"/>
</dbReference>
<dbReference type="CDD" id="cd01164">
    <property type="entry name" value="FruK_PfkB_like"/>
    <property type="match status" value="1"/>
</dbReference>
<comment type="catalytic activity">
    <reaction evidence="9 10">
        <text>beta-D-fructose 1-phosphate + ATP = beta-D-fructose 1,6-bisphosphate + ADP + H(+)</text>
        <dbReference type="Rhea" id="RHEA:14213"/>
        <dbReference type="ChEBI" id="CHEBI:15378"/>
        <dbReference type="ChEBI" id="CHEBI:30616"/>
        <dbReference type="ChEBI" id="CHEBI:32966"/>
        <dbReference type="ChEBI" id="CHEBI:138881"/>
        <dbReference type="ChEBI" id="CHEBI:456216"/>
        <dbReference type="EC" id="2.7.1.56"/>
    </reaction>
</comment>
<dbReference type="InterPro" id="IPR002173">
    <property type="entry name" value="Carboh/pur_kinase_PfkB_CS"/>
</dbReference>
<dbReference type="OrthoDB" id="9801219at2"/>
<dbReference type="SUPFAM" id="SSF53613">
    <property type="entry name" value="Ribokinase-like"/>
    <property type="match status" value="1"/>
</dbReference>
<organism evidence="11 12">
    <name type="scientific">Mesoplasma lactucae ATCC 49193</name>
    <dbReference type="NCBI Taxonomy" id="81460"/>
    <lineage>
        <taxon>Bacteria</taxon>
        <taxon>Bacillati</taxon>
        <taxon>Mycoplasmatota</taxon>
        <taxon>Mollicutes</taxon>
        <taxon>Entomoplasmatales</taxon>
        <taxon>Entomoplasmataceae</taxon>
        <taxon>Mesoplasma</taxon>
    </lineage>
</organism>
<keyword evidence="7 10" id="KW-0067">ATP-binding</keyword>
<dbReference type="PANTHER" id="PTHR46566">
    <property type="entry name" value="1-PHOSPHOFRUCTOKINASE-RELATED"/>
    <property type="match status" value="1"/>
</dbReference>
<evidence type="ECO:0000256" key="3">
    <source>
        <dbReference type="ARBA" id="ARBA00013596"/>
    </source>
</evidence>
<dbReference type="NCBIfam" id="TIGR03828">
    <property type="entry name" value="pfkB"/>
    <property type="match status" value="1"/>
</dbReference>
<evidence type="ECO:0000256" key="5">
    <source>
        <dbReference type="ARBA" id="ARBA00022741"/>
    </source>
</evidence>
<evidence type="ECO:0000256" key="9">
    <source>
        <dbReference type="ARBA" id="ARBA00047745"/>
    </source>
</evidence>
<dbReference type="GO" id="GO:0044281">
    <property type="term" value="P:small molecule metabolic process"/>
    <property type="evidence" value="ECO:0007669"/>
    <property type="project" value="UniProtKB-ARBA"/>
</dbReference>
<dbReference type="Proteomes" id="UP000232227">
    <property type="component" value="Chromosome"/>
</dbReference>
<evidence type="ECO:0000256" key="6">
    <source>
        <dbReference type="ARBA" id="ARBA00022777"/>
    </source>
</evidence>
<evidence type="ECO:0000256" key="10">
    <source>
        <dbReference type="RuleBase" id="RU369061"/>
    </source>
</evidence>
<dbReference type="GO" id="GO:0016052">
    <property type="term" value="P:carbohydrate catabolic process"/>
    <property type="evidence" value="ECO:0007669"/>
    <property type="project" value="UniProtKB-ARBA"/>
</dbReference>
<comment type="similarity">
    <text evidence="1 10">Belongs to the carbohydrate kinase PfkB family.</text>
</comment>
<evidence type="ECO:0000256" key="8">
    <source>
        <dbReference type="ARBA" id="ARBA00032802"/>
    </source>
</evidence>
<keyword evidence="12" id="KW-1185">Reference proteome</keyword>
<dbReference type="GO" id="GO:0005829">
    <property type="term" value="C:cytosol"/>
    <property type="evidence" value="ECO:0007669"/>
    <property type="project" value="TreeGrafter"/>
</dbReference>
<evidence type="ECO:0000313" key="12">
    <source>
        <dbReference type="Proteomes" id="UP000232227"/>
    </source>
</evidence>
<evidence type="ECO:0000256" key="2">
    <source>
        <dbReference type="ARBA" id="ARBA00012131"/>
    </source>
</evidence>
<dbReference type="NCBIfam" id="TIGR03168">
    <property type="entry name" value="1-PFK"/>
    <property type="match status" value="1"/>
</dbReference>